<keyword evidence="1" id="KW-0812">Transmembrane</keyword>
<name>A0ABX2PZY9_9RHOB</name>
<organism evidence="2 3">
    <name type="scientific">Ruegeria haliotis</name>
    <dbReference type="NCBI Taxonomy" id="2747601"/>
    <lineage>
        <taxon>Bacteria</taxon>
        <taxon>Pseudomonadati</taxon>
        <taxon>Pseudomonadota</taxon>
        <taxon>Alphaproteobacteria</taxon>
        <taxon>Rhodobacterales</taxon>
        <taxon>Roseobacteraceae</taxon>
        <taxon>Ruegeria</taxon>
    </lineage>
</organism>
<keyword evidence="3" id="KW-1185">Reference proteome</keyword>
<reference evidence="2 3" key="1">
    <citation type="submission" date="2020-06" db="EMBL/GenBank/DDBJ databases">
        <authorList>
            <person name="Cao W.R."/>
        </authorList>
    </citation>
    <scope>NUCLEOTIDE SEQUENCE [LARGE SCALE GENOMIC DNA]</scope>
    <source>
        <strain evidence="2 3">B1Z28</strain>
    </source>
</reference>
<dbReference type="EMBL" id="JABXWT010000041">
    <property type="protein sequence ID" value="NVO58652.1"/>
    <property type="molecule type" value="Genomic_DNA"/>
</dbReference>
<keyword evidence="1" id="KW-0472">Membrane</keyword>
<keyword evidence="1" id="KW-1133">Transmembrane helix</keyword>
<evidence type="ECO:0000256" key="1">
    <source>
        <dbReference type="SAM" id="Phobius"/>
    </source>
</evidence>
<proteinExistence type="predicted"/>
<evidence type="ECO:0000313" key="2">
    <source>
        <dbReference type="EMBL" id="NVO58652.1"/>
    </source>
</evidence>
<feature type="transmembrane region" description="Helical" evidence="1">
    <location>
        <begin position="6"/>
        <end position="29"/>
    </location>
</feature>
<sequence length="55" mass="6056">MDSPGLISFPLPLATALLCGVLTILAWRLDLGFRQANMLFSGLCRELWRSCCTLA</sequence>
<accession>A0ABX2PZY9</accession>
<gene>
    <name evidence="2" type="ORF">HW561_23020</name>
</gene>
<evidence type="ECO:0000313" key="3">
    <source>
        <dbReference type="Proteomes" id="UP000630805"/>
    </source>
</evidence>
<comment type="caution">
    <text evidence="2">The sequence shown here is derived from an EMBL/GenBank/DDBJ whole genome shotgun (WGS) entry which is preliminary data.</text>
</comment>
<dbReference type="Proteomes" id="UP000630805">
    <property type="component" value="Unassembled WGS sequence"/>
</dbReference>
<protein>
    <submittedName>
        <fullName evidence="2">Uncharacterized protein</fullName>
    </submittedName>
</protein>